<proteinExistence type="predicted"/>
<evidence type="ECO:0000313" key="8">
    <source>
        <dbReference type="Proteomes" id="UP000265509"/>
    </source>
</evidence>
<keyword evidence="5" id="KW-0732">Signal</keyword>
<sequence>MKNYPPLAVCSLFAAVLLAGCSGSTGSYETQPYVTNGGDTVVRVNDRQGRCIRTPDWTEETATRECDPELFPEPEPVAAAAAPSYEAMTLSASALFDFDSARLKDAGVAELKALGDQIRSRGASVVDIDIIGHTDSMGPEDYNQGLSERRATAIRDYLVNQRDVDPAIIDVAGMGEGSPVADNATAAGRAQNRRVEVRVGIKAPR</sequence>
<dbReference type="PRINTS" id="PR01023">
    <property type="entry name" value="NAFLGMOTY"/>
</dbReference>
<dbReference type="Gene3D" id="3.30.1330.60">
    <property type="entry name" value="OmpA-like domain"/>
    <property type="match status" value="1"/>
</dbReference>
<dbReference type="PROSITE" id="PS51123">
    <property type="entry name" value="OMPA_2"/>
    <property type="match status" value="1"/>
</dbReference>
<dbReference type="InterPro" id="IPR006690">
    <property type="entry name" value="OMPA-like_CS"/>
</dbReference>
<comment type="caution">
    <text evidence="7">The sequence shown here is derived from an EMBL/GenBank/DDBJ whole genome shotgun (WGS) entry which is preliminary data.</text>
</comment>
<dbReference type="SUPFAM" id="SSF103088">
    <property type="entry name" value="OmpA-like"/>
    <property type="match status" value="1"/>
</dbReference>
<evidence type="ECO:0000259" key="6">
    <source>
        <dbReference type="PROSITE" id="PS51123"/>
    </source>
</evidence>
<comment type="subcellular location">
    <subcellularLocation>
        <location evidence="1">Cell outer membrane</location>
    </subcellularLocation>
</comment>
<feature type="domain" description="OmpA-like" evidence="6">
    <location>
        <begin position="83"/>
        <end position="203"/>
    </location>
</feature>
<evidence type="ECO:0000256" key="3">
    <source>
        <dbReference type="ARBA" id="ARBA00023237"/>
    </source>
</evidence>
<dbReference type="Proteomes" id="UP000265509">
    <property type="component" value="Unassembled WGS sequence"/>
</dbReference>
<name>A0A3L7DTP3_9GAMM</name>
<accession>A0A3L7DTP3</accession>
<dbReference type="PANTHER" id="PTHR30329">
    <property type="entry name" value="STATOR ELEMENT OF FLAGELLAR MOTOR COMPLEX"/>
    <property type="match status" value="1"/>
</dbReference>
<keyword evidence="3" id="KW-0998">Cell outer membrane</keyword>
<dbReference type="PRINTS" id="PR01021">
    <property type="entry name" value="OMPADOMAIN"/>
</dbReference>
<dbReference type="EMBL" id="QRAN01000018">
    <property type="protein sequence ID" value="RLQ20938.1"/>
    <property type="molecule type" value="Genomic_DNA"/>
</dbReference>
<dbReference type="PROSITE" id="PS51257">
    <property type="entry name" value="PROKAR_LIPOPROTEIN"/>
    <property type="match status" value="1"/>
</dbReference>
<reference evidence="7 8" key="1">
    <citation type="submission" date="2018-07" db="EMBL/GenBank/DDBJ databases">
        <title>Halioglobus sp. genome submission.</title>
        <authorList>
            <person name="Ye M.-Q."/>
            <person name="Du Z.-J."/>
        </authorList>
    </citation>
    <scope>NUCLEOTIDE SEQUENCE [LARGE SCALE GENOMIC DNA]</scope>
    <source>
        <strain evidence="7 8">U0301</strain>
    </source>
</reference>
<dbReference type="RefSeq" id="WP_117956349.1">
    <property type="nucleotide sequence ID" value="NZ_QRAN01000018.1"/>
</dbReference>
<evidence type="ECO:0000256" key="1">
    <source>
        <dbReference type="ARBA" id="ARBA00004442"/>
    </source>
</evidence>
<dbReference type="InterPro" id="IPR050330">
    <property type="entry name" value="Bact_OuterMem_StrucFunc"/>
</dbReference>
<gene>
    <name evidence="7" type="ORF">DWB85_15335</name>
</gene>
<dbReference type="CDD" id="cd07185">
    <property type="entry name" value="OmpA_C-like"/>
    <property type="match status" value="1"/>
</dbReference>
<dbReference type="InterPro" id="IPR006664">
    <property type="entry name" value="OMP_bac"/>
</dbReference>
<evidence type="ECO:0000256" key="5">
    <source>
        <dbReference type="SAM" id="SignalP"/>
    </source>
</evidence>
<dbReference type="InterPro" id="IPR036737">
    <property type="entry name" value="OmpA-like_sf"/>
</dbReference>
<dbReference type="OrthoDB" id="9805832at2"/>
<dbReference type="PANTHER" id="PTHR30329:SF21">
    <property type="entry name" value="LIPOPROTEIN YIAD-RELATED"/>
    <property type="match status" value="1"/>
</dbReference>
<dbReference type="AlphaFoldDB" id="A0A3L7DTP3"/>
<evidence type="ECO:0000313" key="7">
    <source>
        <dbReference type="EMBL" id="RLQ20938.1"/>
    </source>
</evidence>
<keyword evidence="8" id="KW-1185">Reference proteome</keyword>
<dbReference type="PROSITE" id="PS01068">
    <property type="entry name" value="OMPA_1"/>
    <property type="match status" value="1"/>
</dbReference>
<protein>
    <submittedName>
        <fullName evidence="7">OmpA family protein</fullName>
    </submittedName>
</protein>
<organism evidence="7 8">
    <name type="scientific">Seongchinamella sediminis</name>
    <dbReference type="NCBI Taxonomy" id="2283635"/>
    <lineage>
        <taxon>Bacteria</taxon>
        <taxon>Pseudomonadati</taxon>
        <taxon>Pseudomonadota</taxon>
        <taxon>Gammaproteobacteria</taxon>
        <taxon>Cellvibrionales</taxon>
        <taxon>Halieaceae</taxon>
        <taxon>Seongchinamella</taxon>
    </lineage>
</organism>
<dbReference type="GO" id="GO:0009279">
    <property type="term" value="C:cell outer membrane"/>
    <property type="evidence" value="ECO:0007669"/>
    <property type="project" value="UniProtKB-SubCell"/>
</dbReference>
<dbReference type="Pfam" id="PF00691">
    <property type="entry name" value="OmpA"/>
    <property type="match status" value="1"/>
</dbReference>
<feature type="chain" id="PRO_5017942374" evidence="5">
    <location>
        <begin position="28"/>
        <end position="205"/>
    </location>
</feature>
<feature type="signal peptide" evidence="5">
    <location>
        <begin position="1"/>
        <end position="27"/>
    </location>
</feature>
<evidence type="ECO:0000256" key="2">
    <source>
        <dbReference type="ARBA" id="ARBA00023136"/>
    </source>
</evidence>
<evidence type="ECO:0000256" key="4">
    <source>
        <dbReference type="PROSITE-ProRule" id="PRU00473"/>
    </source>
</evidence>
<dbReference type="InterPro" id="IPR006665">
    <property type="entry name" value="OmpA-like"/>
</dbReference>
<keyword evidence="2 4" id="KW-0472">Membrane</keyword>